<organism evidence="2">
    <name type="scientific">Aeromonas hydrophila</name>
    <dbReference type="NCBI Taxonomy" id="644"/>
    <lineage>
        <taxon>Bacteria</taxon>
        <taxon>Pseudomonadati</taxon>
        <taxon>Pseudomonadota</taxon>
        <taxon>Gammaproteobacteria</taxon>
        <taxon>Aeromonadales</taxon>
        <taxon>Aeromonadaceae</taxon>
        <taxon>Aeromonas</taxon>
    </lineage>
</organism>
<dbReference type="AlphaFoldDB" id="A0A926FHQ1"/>
<proteinExistence type="predicted"/>
<dbReference type="EMBL" id="JACLAN010000006">
    <property type="protein sequence ID" value="MBC8674081.1"/>
    <property type="molecule type" value="Genomic_DNA"/>
</dbReference>
<accession>A0A926FHQ1</accession>
<protein>
    <submittedName>
        <fullName evidence="2">Glycosyltransferase family 25 protein</fullName>
    </submittedName>
</protein>
<dbReference type="InterPro" id="IPR002654">
    <property type="entry name" value="Glyco_trans_25"/>
</dbReference>
<name>A0A926FHQ1_AERHY</name>
<gene>
    <name evidence="2" type="ORF">H2136_13235</name>
</gene>
<feature type="domain" description="Glycosyl transferase family 25" evidence="1">
    <location>
        <begin position="12"/>
        <end position="51"/>
    </location>
</feature>
<reference evidence="2" key="1">
    <citation type="submission" date="2020-07" db="EMBL/GenBank/DDBJ databases">
        <title>Carbapenem Resistant Aeromonas hydrophila Carrying blacphA7 Isolated from Two Solid Organ Transplant Patients.</title>
        <authorList>
            <person name="Hilt E."/>
            <person name="Fitzwater S.P."/>
            <person name="Ward K."/>
            <person name="De St Maurice A."/>
            <person name="Chandrasekaran S."/>
            <person name="Garner O.B."/>
            <person name="Yang S."/>
        </authorList>
    </citation>
    <scope>NUCLEOTIDE SEQUENCE</scope>
    <source>
        <strain evidence="2">B-1</strain>
    </source>
</reference>
<evidence type="ECO:0000313" key="2">
    <source>
        <dbReference type="EMBL" id="MBC8674081.1"/>
    </source>
</evidence>
<dbReference type="Pfam" id="PF01755">
    <property type="entry name" value="Glyco_transf_25"/>
    <property type="match status" value="1"/>
</dbReference>
<evidence type="ECO:0000259" key="1">
    <source>
        <dbReference type="Pfam" id="PF01755"/>
    </source>
</evidence>
<comment type="caution">
    <text evidence="2">The sequence shown here is derived from an EMBL/GenBank/DDBJ whole genome shotgun (WGS) entry which is preliminary data.</text>
</comment>
<sequence length="59" mass="6870">MQYVPGLRHRLGWVGCGLSYKFLINRAKDLNFQQITICEDDVSLPDDFRADLIILKIFI</sequence>